<evidence type="ECO:0000259" key="10">
    <source>
        <dbReference type="PROSITE" id="PS50893"/>
    </source>
</evidence>
<feature type="domain" description="ABC transporter" evidence="10">
    <location>
        <begin position="431"/>
        <end position="665"/>
    </location>
</feature>
<dbReference type="GO" id="GO:0016887">
    <property type="term" value="F:ATP hydrolysis activity"/>
    <property type="evidence" value="ECO:0007669"/>
    <property type="project" value="InterPro"/>
</dbReference>
<dbReference type="InterPro" id="IPR043504">
    <property type="entry name" value="Peptidase_S1_PA_chymotrypsin"/>
</dbReference>
<dbReference type="GO" id="GO:0005524">
    <property type="term" value="F:ATP binding"/>
    <property type="evidence" value="ECO:0007669"/>
    <property type="project" value="UniProtKB-KW"/>
</dbReference>
<dbReference type="InterPro" id="IPR039421">
    <property type="entry name" value="Type_1_exporter"/>
</dbReference>
<keyword evidence="3 9" id="KW-0812">Transmembrane</keyword>
<feature type="transmembrane region" description="Helical" evidence="9">
    <location>
        <begin position="225"/>
        <end position="248"/>
    </location>
</feature>
<protein>
    <submittedName>
        <fullName evidence="12">ABC-type multidrug transport system, ATPase and permease component</fullName>
    </submittedName>
</protein>
<dbReference type="InterPro" id="IPR001940">
    <property type="entry name" value="Peptidase_S1C"/>
</dbReference>
<proteinExistence type="predicted"/>
<evidence type="ECO:0000313" key="13">
    <source>
        <dbReference type="Proteomes" id="UP000198860"/>
    </source>
</evidence>
<sequence>MKKSTEKQLFQYAWLFRKRIFIGLVCLIIAVALELTGPFIAKRLIDQHIIGIETQWHQVETKDEHTVTYRGDMYKRSDRSNESDEILQTRTILQVDRSYYFTEEQVPIAGSRQWQDGVLTVETSNRTYVVGAEKIELQELYRFFLPEMKSIYWLLSIYVGLLLISSVFQFSHTFLLQKSSNRIIRKMRDDLFTHIQTLPIQFFVDQPAGKVVARVTNDTESIRELYVKVLATFVTSFFYMGGIYIALLLLDWKLALLSLLLIPILLIWMKLFKGYAGRYNQVVRSTLSDMNGNINEAIQGMSIIQSFRQEKQTSADFENLNERHFVYQRKLIRLNALTSFNLVNVLRNLAFVAFIWYFGAGSIGPEGIVTAGVLYAFVDYLNRLFQPVTDLVNQLPQLEEARVAAGRVFEILNENGEPVETTPIERYKGDIHFDQVTFSYEKGNDVLKDLSFKVSSGETAAFVGHTGSGKSSIMNLLFRFYDPQQGTIRINGKATNEWSRQQVRSHMGIVLQDPFIFSGTIMSNVTMKDERISREMAIQALKAVGADHFVEKLPGRYDEPVNEKGDTLSMGERQLISFARALAFDPAILILDEATANIDTETEQLIQKALEVLKEGRTTLVIAHRLSTIQQADQIFVLNHGTIMEQGTHQQLIHSKGEYYRMYQMQQGAGYRSGIGLKTAYMEAGYMHEQEYEKKDIIDDDLYEEIDDDELYELVQEEKRKAYERERMEKEQQKEKRPFPKWIFWLIAFMMVLNIVAVLPNTFSIPAIDFLMTSAKLSTDEKVQTYKESVVVVEAGESKGTGFAFTEDGYILTNHHVIEDEKRISVGFPDDGLFGAEVVESYPEVDLAVLDVEGENLPHLELADETVFDAREHVYFIGNPLKFTGIANEGNVIGYKQLADWDRQVLMLDAPIYRGNSGSPVINDQGKVIGVVFATLHDDEEGRVGLAVPIDYYYEQTEKGNLP</sequence>
<evidence type="ECO:0000256" key="9">
    <source>
        <dbReference type="SAM" id="Phobius"/>
    </source>
</evidence>
<dbReference type="RefSeq" id="WP_208599184.1">
    <property type="nucleotide sequence ID" value="NZ_FNIZ01000014.1"/>
</dbReference>
<dbReference type="InterPro" id="IPR009003">
    <property type="entry name" value="Peptidase_S1_PA"/>
</dbReference>
<keyword evidence="8 9" id="KW-0472">Membrane</keyword>
<feature type="transmembrane region" description="Helical" evidence="9">
    <location>
        <begin position="254"/>
        <end position="272"/>
    </location>
</feature>
<dbReference type="Gene3D" id="1.20.1560.10">
    <property type="entry name" value="ABC transporter type 1, transmembrane domain"/>
    <property type="match status" value="1"/>
</dbReference>
<accession>A0A1H0R1H3</accession>
<dbReference type="Pfam" id="PF13365">
    <property type="entry name" value="Trypsin_2"/>
    <property type="match status" value="1"/>
</dbReference>
<dbReference type="EMBL" id="FNIZ01000014">
    <property type="protein sequence ID" value="SDP22896.1"/>
    <property type="molecule type" value="Genomic_DNA"/>
</dbReference>
<dbReference type="GO" id="GO:0005886">
    <property type="term" value="C:plasma membrane"/>
    <property type="evidence" value="ECO:0007669"/>
    <property type="project" value="UniProtKB-SubCell"/>
</dbReference>
<dbReference type="SUPFAM" id="SSF50494">
    <property type="entry name" value="Trypsin-like serine proteases"/>
    <property type="match status" value="1"/>
</dbReference>
<dbReference type="SUPFAM" id="SSF90123">
    <property type="entry name" value="ABC transporter transmembrane region"/>
    <property type="match status" value="1"/>
</dbReference>
<name>A0A1H0R1H3_HALAD</name>
<dbReference type="PROSITE" id="PS50893">
    <property type="entry name" value="ABC_TRANSPORTER_2"/>
    <property type="match status" value="1"/>
</dbReference>
<dbReference type="Pfam" id="PF00005">
    <property type="entry name" value="ABC_tran"/>
    <property type="match status" value="1"/>
</dbReference>
<organism evidence="12 13">
    <name type="scientific">Halobacillus aidingensis</name>
    <dbReference type="NCBI Taxonomy" id="240303"/>
    <lineage>
        <taxon>Bacteria</taxon>
        <taxon>Bacillati</taxon>
        <taxon>Bacillota</taxon>
        <taxon>Bacilli</taxon>
        <taxon>Bacillales</taxon>
        <taxon>Bacillaceae</taxon>
        <taxon>Halobacillus</taxon>
    </lineage>
</organism>
<dbReference type="CDD" id="cd18544">
    <property type="entry name" value="ABC_6TM_TmrA_like"/>
    <property type="match status" value="1"/>
</dbReference>
<evidence type="ECO:0000259" key="11">
    <source>
        <dbReference type="PROSITE" id="PS50929"/>
    </source>
</evidence>
<dbReference type="Gene3D" id="2.40.10.10">
    <property type="entry name" value="Trypsin-like serine proteases"/>
    <property type="match status" value="2"/>
</dbReference>
<dbReference type="PANTHER" id="PTHR43394:SF1">
    <property type="entry name" value="ATP-BINDING CASSETTE SUB-FAMILY B MEMBER 10, MITOCHONDRIAL"/>
    <property type="match status" value="1"/>
</dbReference>
<evidence type="ECO:0000256" key="6">
    <source>
        <dbReference type="ARBA" id="ARBA00022840"/>
    </source>
</evidence>
<dbReference type="InterPro" id="IPR036640">
    <property type="entry name" value="ABC1_TM_sf"/>
</dbReference>
<evidence type="ECO:0000256" key="7">
    <source>
        <dbReference type="ARBA" id="ARBA00022989"/>
    </source>
</evidence>
<dbReference type="STRING" id="240303.SAMN05421677_11427"/>
<evidence type="ECO:0000256" key="4">
    <source>
        <dbReference type="ARBA" id="ARBA00022741"/>
    </source>
</evidence>
<dbReference type="Pfam" id="PF00664">
    <property type="entry name" value="ABC_membrane"/>
    <property type="match status" value="1"/>
</dbReference>
<keyword evidence="4" id="KW-0547">Nucleotide-binding</keyword>
<dbReference type="PANTHER" id="PTHR43394">
    <property type="entry name" value="ATP-DEPENDENT PERMEASE MDL1, MITOCHONDRIAL"/>
    <property type="match status" value="1"/>
</dbReference>
<dbReference type="InterPro" id="IPR003593">
    <property type="entry name" value="AAA+_ATPase"/>
</dbReference>
<keyword evidence="5" id="KW-0645">Protease</keyword>
<evidence type="ECO:0000256" key="2">
    <source>
        <dbReference type="ARBA" id="ARBA00022448"/>
    </source>
</evidence>
<dbReference type="AlphaFoldDB" id="A0A1H0R1H3"/>
<comment type="subcellular location">
    <subcellularLocation>
        <location evidence="1">Cell membrane</location>
        <topology evidence="1">Multi-pass membrane protein</topology>
    </subcellularLocation>
</comment>
<evidence type="ECO:0000256" key="3">
    <source>
        <dbReference type="ARBA" id="ARBA00022692"/>
    </source>
</evidence>
<dbReference type="SUPFAM" id="SSF52540">
    <property type="entry name" value="P-loop containing nucleoside triphosphate hydrolases"/>
    <property type="match status" value="1"/>
</dbReference>
<dbReference type="InterPro" id="IPR011527">
    <property type="entry name" value="ABC1_TM_dom"/>
</dbReference>
<evidence type="ECO:0000256" key="5">
    <source>
        <dbReference type="ARBA" id="ARBA00022825"/>
    </source>
</evidence>
<keyword evidence="5" id="KW-0378">Hydrolase</keyword>
<dbReference type="Proteomes" id="UP000198860">
    <property type="component" value="Unassembled WGS sequence"/>
</dbReference>
<feature type="transmembrane region" description="Helical" evidence="9">
    <location>
        <begin position="20"/>
        <end position="41"/>
    </location>
</feature>
<dbReference type="PRINTS" id="PR00834">
    <property type="entry name" value="PROTEASES2C"/>
</dbReference>
<keyword evidence="2" id="KW-0813">Transport</keyword>
<feature type="transmembrane region" description="Helical" evidence="9">
    <location>
        <begin position="151"/>
        <end position="176"/>
    </location>
</feature>
<keyword evidence="6" id="KW-0067">ATP-binding</keyword>
<evidence type="ECO:0000256" key="1">
    <source>
        <dbReference type="ARBA" id="ARBA00004651"/>
    </source>
</evidence>
<reference evidence="13" key="1">
    <citation type="submission" date="2016-10" db="EMBL/GenBank/DDBJ databases">
        <authorList>
            <person name="Varghese N."/>
            <person name="Submissions S."/>
        </authorList>
    </citation>
    <scope>NUCLEOTIDE SEQUENCE [LARGE SCALE GENOMIC DNA]</scope>
    <source>
        <strain evidence="13">CGMCC 1.3703</strain>
    </source>
</reference>
<keyword evidence="5" id="KW-0720">Serine protease</keyword>
<dbReference type="PROSITE" id="PS50929">
    <property type="entry name" value="ABC_TM1F"/>
    <property type="match status" value="1"/>
</dbReference>
<dbReference type="CDD" id="cd03254">
    <property type="entry name" value="ABCC_Glucan_exporter_like"/>
    <property type="match status" value="1"/>
</dbReference>
<feature type="transmembrane region" description="Helical" evidence="9">
    <location>
        <begin position="742"/>
        <end position="763"/>
    </location>
</feature>
<dbReference type="GO" id="GO:0015421">
    <property type="term" value="F:ABC-type oligopeptide transporter activity"/>
    <property type="evidence" value="ECO:0007669"/>
    <property type="project" value="TreeGrafter"/>
</dbReference>
<dbReference type="InterPro" id="IPR027417">
    <property type="entry name" value="P-loop_NTPase"/>
</dbReference>
<feature type="domain" description="ABC transmembrane type-1" evidence="11">
    <location>
        <begin position="21"/>
        <end position="400"/>
    </location>
</feature>
<evidence type="ECO:0000313" key="12">
    <source>
        <dbReference type="EMBL" id="SDP22896.1"/>
    </source>
</evidence>
<keyword evidence="7 9" id="KW-1133">Transmembrane helix</keyword>
<dbReference type="GO" id="GO:0004252">
    <property type="term" value="F:serine-type endopeptidase activity"/>
    <property type="evidence" value="ECO:0007669"/>
    <property type="project" value="InterPro"/>
</dbReference>
<dbReference type="SMART" id="SM00382">
    <property type="entry name" value="AAA"/>
    <property type="match status" value="1"/>
</dbReference>
<evidence type="ECO:0000256" key="8">
    <source>
        <dbReference type="ARBA" id="ARBA00023136"/>
    </source>
</evidence>
<feature type="transmembrane region" description="Helical" evidence="9">
    <location>
        <begin position="334"/>
        <end position="357"/>
    </location>
</feature>
<keyword evidence="13" id="KW-1185">Reference proteome</keyword>
<gene>
    <name evidence="12" type="ORF">SAMN05421677_11427</name>
</gene>
<dbReference type="FunFam" id="3.40.50.300:FF:000287">
    <property type="entry name" value="Multidrug ABC transporter ATP-binding protein"/>
    <property type="match status" value="1"/>
</dbReference>
<dbReference type="InterPro" id="IPR003439">
    <property type="entry name" value="ABC_transporter-like_ATP-bd"/>
</dbReference>
<dbReference type="Gene3D" id="3.40.50.300">
    <property type="entry name" value="P-loop containing nucleotide triphosphate hydrolases"/>
    <property type="match status" value="1"/>
</dbReference>
<dbReference type="GO" id="GO:0006508">
    <property type="term" value="P:proteolysis"/>
    <property type="evidence" value="ECO:0007669"/>
    <property type="project" value="InterPro"/>
</dbReference>
<feature type="transmembrane region" description="Helical" evidence="9">
    <location>
        <begin position="363"/>
        <end position="381"/>
    </location>
</feature>